<dbReference type="InterPro" id="IPR036908">
    <property type="entry name" value="RlpA-like_sf"/>
</dbReference>
<gene>
    <name evidence="3" type="primary">rlpA</name>
    <name evidence="6" type="ORF">SS37A_20310</name>
</gene>
<dbReference type="SUPFAM" id="SSF50685">
    <property type="entry name" value="Barwin-like endoglucanases"/>
    <property type="match status" value="1"/>
</dbReference>
<keyword evidence="7" id="KW-1185">Reference proteome</keyword>
<dbReference type="NCBIfam" id="TIGR00413">
    <property type="entry name" value="rlpA"/>
    <property type="match status" value="1"/>
</dbReference>
<dbReference type="Pfam" id="PF03330">
    <property type="entry name" value="DPBB_1"/>
    <property type="match status" value="1"/>
</dbReference>
<evidence type="ECO:0000313" key="7">
    <source>
        <dbReference type="Proteomes" id="UP001317629"/>
    </source>
</evidence>
<dbReference type="CDD" id="cd22268">
    <property type="entry name" value="DPBB_RlpA-like"/>
    <property type="match status" value="1"/>
</dbReference>
<comment type="function">
    <text evidence="3">Lytic transglycosylase with a strong preference for naked glycan strands that lack stem peptides.</text>
</comment>
<evidence type="ECO:0000256" key="3">
    <source>
        <dbReference type="HAMAP-Rule" id="MF_02071"/>
    </source>
</evidence>
<dbReference type="InterPro" id="IPR034718">
    <property type="entry name" value="RlpA"/>
</dbReference>
<dbReference type="PANTHER" id="PTHR34183">
    <property type="entry name" value="ENDOLYTIC PEPTIDOGLYCAN TRANSGLYCOSYLASE RLPA"/>
    <property type="match status" value="1"/>
</dbReference>
<evidence type="ECO:0000256" key="1">
    <source>
        <dbReference type="ARBA" id="ARBA00023239"/>
    </source>
</evidence>
<dbReference type="Gene3D" id="2.40.40.10">
    <property type="entry name" value="RlpA-like domain"/>
    <property type="match status" value="1"/>
</dbReference>
<organism evidence="6 7">
    <name type="scientific">Methylocystis iwaonis</name>
    <dbReference type="NCBI Taxonomy" id="2885079"/>
    <lineage>
        <taxon>Bacteria</taxon>
        <taxon>Pseudomonadati</taxon>
        <taxon>Pseudomonadota</taxon>
        <taxon>Alphaproteobacteria</taxon>
        <taxon>Hyphomicrobiales</taxon>
        <taxon>Methylocystaceae</taxon>
        <taxon>Methylocystis</taxon>
    </lineage>
</organism>
<dbReference type="EMBL" id="AP027142">
    <property type="protein sequence ID" value="BDV34502.1"/>
    <property type="molecule type" value="Genomic_DNA"/>
</dbReference>
<dbReference type="InterPro" id="IPR012997">
    <property type="entry name" value="RplA"/>
</dbReference>
<keyword evidence="1 3" id="KW-0456">Lyase</keyword>
<dbReference type="EC" id="4.2.2.-" evidence="3"/>
<dbReference type="PANTHER" id="PTHR34183:SF8">
    <property type="entry name" value="ENDOLYTIC PEPTIDOGLYCAN TRANSGLYCOSYLASE RLPA-RELATED"/>
    <property type="match status" value="1"/>
</dbReference>
<dbReference type="InterPro" id="IPR009009">
    <property type="entry name" value="RlpA-like_DPBB"/>
</dbReference>
<evidence type="ECO:0000313" key="6">
    <source>
        <dbReference type="EMBL" id="BDV34502.1"/>
    </source>
</evidence>
<protein>
    <recommendedName>
        <fullName evidence="3">Endolytic peptidoglycan transglycosylase RlpA</fullName>
        <ecNumber evidence="3">4.2.2.-</ecNumber>
    </recommendedName>
</protein>
<evidence type="ECO:0000259" key="5">
    <source>
        <dbReference type="Pfam" id="PF03330"/>
    </source>
</evidence>
<proteinExistence type="inferred from homology"/>
<feature type="chain" id="PRO_5044941580" description="Endolytic peptidoglycan transglycosylase RlpA" evidence="3">
    <location>
        <begin position="21"/>
        <end position="166"/>
    </location>
</feature>
<reference evidence="6 7" key="1">
    <citation type="journal article" date="2023" name="Int. J. Syst. Evol. Microbiol.">
        <title>Methylocystis iwaonis sp. nov., a type II methane-oxidizing bacterium from surface soil of a rice paddy field in Japan, and emended description of the genus Methylocystis (ex Whittenbury et al. 1970) Bowman et al. 1993.</title>
        <authorList>
            <person name="Kaise H."/>
            <person name="Sawadogo J.B."/>
            <person name="Alam M.S."/>
            <person name="Ueno C."/>
            <person name="Dianou D."/>
            <person name="Shinjo R."/>
            <person name="Asakawa S."/>
        </authorList>
    </citation>
    <scope>NUCLEOTIDE SEQUENCE [LARGE SCALE GENOMIC DNA]</scope>
    <source>
        <strain evidence="6 7">SS37A-Re</strain>
    </source>
</reference>
<name>A0ABN6VJQ4_9HYPH</name>
<sequence precursor="true">MKRVSVVVAALGLMSVPAAAQDFVSQLFGGSDAASQQQQSIPSRHHGRHAASDDNVFGYAMPENARSFVANASYYGGGPRKYEPNSHTANGERFNQWGLTAAHRTLPLGTRLLVSHGGRSVVVRVNDRGPAAWTGRSLDLSRGAASRIGLISAGTGAVHVQVLGRS</sequence>
<evidence type="ECO:0000256" key="2">
    <source>
        <dbReference type="ARBA" id="ARBA00023316"/>
    </source>
</evidence>
<feature type="signal peptide" evidence="3">
    <location>
        <begin position="1"/>
        <end position="20"/>
    </location>
</feature>
<dbReference type="RefSeq" id="WP_349362179.1">
    <property type="nucleotide sequence ID" value="NZ_AP027142.1"/>
</dbReference>
<evidence type="ECO:0000256" key="4">
    <source>
        <dbReference type="RuleBase" id="RU003495"/>
    </source>
</evidence>
<accession>A0ABN6VJQ4</accession>
<dbReference type="Proteomes" id="UP001317629">
    <property type="component" value="Chromosome"/>
</dbReference>
<keyword evidence="2 3" id="KW-0961">Cell wall biogenesis/degradation</keyword>
<feature type="domain" description="RlpA-like protein double-psi beta-barrel" evidence="5">
    <location>
        <begin position="71"/>
        <end position="159"/>
    </location>
</feature>
<keyword evidence="3" id="KW-0732">Signal</keyword>
<comment type="similarity">
    <text evidence="3 4">Belongs to the RlpA family.</text>
</comment>
<dbReference type="HAMAP" id="MF_02071">
    <property type="entry name" value="RlpA"/>
    <property type="match status" value="1"/>
</dbReference>